<dbReference type="AlphaFoldDB" id="A0A1Y1RUL8"/>
<organism evidence="1 2">
    <name type="scientific">Marispirochaeta aestuarii</name>
    <dbReference type="NCBI Taxonomy" id="1963862"/>
    <lineage>
        <taxon>Bacteria</taxon>
        <taxon>Pseudomonadati</taxon>
        <taxon>Spirochaetota</taxon>
        <taxon>Spirochaetia</taxon>
        <taxon>Spirochaetales</taxon>
        <taxon>Spirochaetaceae</taxon>
        <taxon>Marispirochaeta</taxon>
    </lineage>
</organism>
<dbReference type="Proteomes" id="UP000192343">
    <property type="component" value="Unassembled WGS sequence"/>
</dbReference>
<dbReference type="STRING" id="1963862.B4O97_15745"/>
<comment type="caution">
    <text evidence="1">The sequence shown here is derived from an EMBL/GenBank/DDBJ whole genome shotgun (WGS) entry which is preliminary data.</text>
</comment>
<protein>
    <submittedName>
        <fullName evidence="1">Uncharacterized protein</fullName>
    </submittedName>
</protein>
<gene>
    <name evidence="1" type="ORF">B4O97_15745</name>
</gene>
<reference evidence="1 2" key="1">
    <citation type="submission" date="2017-03" db="EMBL/GenBank/DDBJ databases">
        <title>Draft Genome sequence of Marispirochaeta sp. strain JC444.</title>
        <authorList>
            <person name="Shivani Y."/>
            <person name="Subhash Y."/>
            <person name="Sasikala C."/>
            <person name="Ramana C."/>
        </authorList>
    </citation>
    <scope>NUCLEOTIDE SEQUENCE [LARGE SCALE GENOMIC DNA]</scope>
    <source>
        <strain evidence="1 2">JC444</strain>
    </source>
</reference>
<evidence type="ECO:0000313" key="2">
    <source>
        <dbReference type="Proteomes" id="UP000192343"/>
    </source>
</evidence>
<evidence type="ECO:0000313" key="1">
    <source>
        <dbReference type="EMBL" id="ORC32746.1"/>
    </source>
</evidence>
<sequence>MICCTLFISSCETLSDIEQGASKISGTMSKGEAAGGSATSLGSVDFRKDEVLCSVSGNEAREKARYLPALILTAPTAATGNQAEVMYPDGKKDWTYIVLPSRKANEADLKIGESVLYMYYQSDDEDMTQEKYRNSSWSFGTVTSTDELFKGVVEIDGRPMLVQWIRIAQ</sequence>
<proteinExistence type="predicted"/>
<keyword evidence="2" id="KW-1185">Reference proteome</keyword>
<name>A0A1Y1RUL8_9SPIO</name>
<dbReference type="EMBL" id="MWQY01000020">
    <property type="protein sequence ID" value="ORC32746.1"/>
    <property type="molecule type" value="Genomic_DNA"/>
</dbReference>
<accession>A0A1Y1RUL8</accession>